<evidence type="ECO:0000256" key="1">
    <source>
        <dbReference type="SAM" id="MobiDB-lite"/>
    </source>
</evidence>
<dbReference type="Pfam" id="PF22942">
    <property type="entry name" value="DUF7025"/>
    <property type="match status" value="1"/>
</dbReference>
<dbReference type="PANTHER" id="PTHR46411:SF3">
    <property type="entry name" value="AAA+ ATPASE DOMAIN-CONTAINING PROTEIN"/>
    <property type="match status" value="1"/>
</dbReference>
<gene>
    <name evidence="3" type="ORF">BDY21DRAFT_370306</name>
</gene>
<evidence type="ECO:0000259" key="2">
    <source>
        <dbReference type="SMART" id="SM00382"/>
    </source>
</evidence>
<dbReference type="InterPro" id="IPR054289">
    <property type="entry name" value="DUF7025"/>
</dbReference>
<dbReference type="InterPro" id="IPR027417">
    <property type="entry name" value="P-loop_NTPase"/>
</dbReference>
<protein>
    <submittedName>
        <fullName evidence="3">P-loop containing nucleoside triphosphate hydrolase protein</fullName>
    </submittedName>
</protein>
<dbReference type="InterPro" id="IPR003959">
    <property type="entry name" value="ATPase_AAA_core"/>
</dbReference>
<name>A0A6A6P704_9PEZI</name>
<dbReference type="PANTHER" id="PTHR46411">
    <property type="entry name" value="FAMILY ATPASE, PUTATIVE-RELATED"/>
    <property type="match status" value="1"/>
</dbReference>
<feature type="region of interest" description="Disordered" evidence="1">
    <location>
        <begin position="46"/>
        <end position="114"/>
    </location>
</feature>
<reference evidence="3" key="1">
    <citation type="journal article" date="2020" name="Stud. Mycol.">
        <title>101 Dothideomycetes genomes: a test case for predicting lifestyles and emergence of pathogens.</title>
        <authorList>
            <person name="Haridas S."/>
            <person name="Albert R."/>
            <person name="Binder M."/>
            <person name="Bloem J."/>
            <person name="Labutti K."/>
            <person name="Salamov A."/>
            <person name="Andreopoulos B."/>
            <person name="Baker S."/>
            <person name="Barry K."/>
            <person name="Bills G."/>
            <person name="Bluhm B."/>
            <person name="Cannon C."/>
            <person name="Castanera R."/>
            <person name="Culley D."/>
            <person name="Daum C."/>
            <person name="Ezra D."/>
            <person name="Gonzalez J."/>
            <person name="Henrissat B."/>
            <person name="Kuo A."/>
            <person name="Liang C."/>
            <person name="Lipzen A."/>
            <person name="Lutzoni F."/>
            <person name="Magnuson J."/>
            <person name="Mondo S."/>
            <person name="Nolan M."/>
            <person name="Ohm R."/>
            <person name="Pangilinan J."/>
            <person name="Park H.-J."/>
            <person name="Ramirez L."/>
            <person name="Alfaro M."/>
            <person name="Sun H."/>
            <person name="Tritt A."/>
            <person name="Yoshinaga Y."/>
            <person name="Zwiers L.-H."/>
            <person name="Turgeon B."/>
            <person name="Goodwin S."/>
            <person name="Spatafora J."/>
            <person name="Crous P."/>
            <person name="Grigoriev I."/>
        </authorList>
    </citation>
    <scope>NUCLEOTIDE SEQUENCE</scope>
    <source>
        <strain evidence="3">ATCC 16933</strain>
    </source>
</reference>
<keyword evidence="3" id="KW-0378">Hydrolase</keyword>
<dbReference type="EMBL" id="MU001675">
    <property type="protein sequence ID" value="KAF2459597.1"/>
    <property type="molecule type" value="Genomic_DNA"/>
</dbReference>
<dbReference type="SMART" id="SM00382">
    <property type="entry name" value="AAA"/>
    <property type="match status" value="1"/>
</dbReference>
<accession>A0A6A6P704</accession>
<evidence type="ECO:0000313" key="3">
    <source>
        <dbReference type="EMBL" id="KAF2459597.1"/>
    </source>
</evidence>
<dbReference type="InterPro" id="IPR003593">
    <property type="entry name" value="AAA+_ATPase"/>
</dbReference>
<dbReference type="Gene3D" id="3.40.50.300">
    <property type="entry name" value="P-loop containing nucleotide triphosphate hydrolases"/>
    <property type="match status" value="1"/>
</dbReference>
<evidence type="ECO:0000313" key="4">
    <source>
        <dbReference type="Proteomes" id="UP000799766"/>
    </source>
</evidence>
<feature type="compositionally biased region" description="Basic and acidic residues" evidence="1">
    <location>
        <begin position="56"/>
        <end position="67"/>
    </location>
</feature>
<keyword evidence="4" id="KW-1185">Reference proteome</keyword>
<dbReference type="OrthoDB" id="10042665at2759"/>
<dbReference type="SUPFAM" id="SSF52540">
    <property type="entry name" value="P-loop containing nucleoside triphosphate hydrolases"/>
    <property type="match status" value="1"/>
</dbReference>
<sequence>MKFIQGGPGRFQISSEGNSAKIGLRLRISEGFKHWYYGNHNPTRNLDQVFPGYVDGDNKPEQNRRDDDSADSICNLKEAGTLPPGMKAPDAPSKSTNNNVATSNNKGGLARGTRNECKTLDARYDKRGDLTVSESSKPFDLISNMDNKPTTLFDEYCMVVTRKYSQDNKLESTTLKIQSPFIVTALRNIIKYSPDVPLDVSDVIDIGDPPAIIYHYRHELATYACQIAGADENSLQTKLHINYLLAYLRVCMGDDMDQCEAHLAKGLIKYDWLWMLYRPGTLVYSSGADQLYFFERSEYVECGGGHAFIVHCHVINYDGVSVGKEVRKVIFAQFSGPRELSWLDLLPLEYCDDVDGLKRRLTERGRVFLSLRGVHQRAHPEHGRVIVDCKTYQQRVFPKEMYKKRMKIESKSSCVCRVCSKKVAQTKDDYDHELRELSEEEMMLCSATVYGFTLKHHKWKEFRVNDLAEIDWKTDAIRGLVMDDAQKKVILSLVTSRLFVEGKETGVVEGKGKGLVVLLHGTPGTGKTLTAECVCEHLRRPLYIVGGGELGIKPADLERNLKDILALSARWNAITLIDEADIFLEQRSATDLARNSLVSVFLRELEYFTGILFLTTNRVERFDDAFTSRIHLALQYPDLSRAMRRDVWAYSLARFPAADVLVDVGPDSKDLDVLAREDLNGRVISYAVRTAKALADAEGEPLGVAHLKDVLGVYQKFNRRMLDGKSAVSG</sequence>
<feature type="compositionally biased region" description="Polar residues" evidence="1">
    <location>
        <begin position="93"/>
        <end position="106"/>
    </location>
</feature>
<dbReference type="CDD" id="cd19481">
    <property type="entry name" value="RecA-like_protease"/>
    <property type="match status" value="1"/>
</dbReference>
<dbReference type="Pfam" id="PF00004">
    <property type="entry name" value="AAA"/>
    <property type="match status" value="1"/>
</dbReference>
<dbReference type="GO" id="GO:0016887">
    <property type="term" value="F:ATP hydrolysis activity"/>
    <property type="evidence" value="ECO:0007669"/>
    <property type="project" value="InterPro"/>
</dbReference>
<organism evidence="3 4">
    <name type="scientific">Lineolata rhizophorae</name>
    <dbReference type="NCBI Taxonomy" id="578093"/>
    <lineage>
        <taxon>Eukaryota</taxon>
        <taxon>Fungi</taxon>
        <taxon>Dikarya</taxon>
        <taxon>Ascomycota</taxon>
        <taxon>Pezizomycotina</taxon>
        <taxon>Dothideomycetes</taxon>
        <taxon>Dothideomycetes incertae sedis</taxon>
        <taxon>Lineolatales</taxon>
        <taxon>Lineolataceae</taxon>
        <taxon>Lineolata</taxon>
    </lineage>
</organism>
<proteinExistence type="predicted"/>
<feature type="domain" description="AAA+ ATPase" evidence="2">
    <location>
        <begin position="513"/>
        <end position="638"/>
    </location>
</feature>
<dbReference type="AlphaFoldDB" id="A0A6A6P704"/>
<dbReference type="Proteomes" id="UP000799766">
    <property type="component" value="Unassembled WGS sequence"/>
</dbReference>
<dbReference type="GO" id="GO:0005524">
    <property type="term" value="F:ATP binding"/>
    <property type="evidence" value="ECO:0007669"/>
    <property type="project" value="InterPro"/>
</dbReference>